<dbReference type="PIRSF" id="PIRSF000429">
    <property type="entry name" value="Ac-CoA_Ac_transf"/>
    <property type="match status" value="1"/>
</dbReference>
<reference evidence="11" key="1">
    <citation type="submission" date="2014-02" db="EMBL/GenBank/DDBJ databases">
        <authorList>
            <person name="Gan H."/>
        </authorList>
    </citation>
    <scope>NUCLEOTIDE SEQUENCE [LARGE SCALE GENOMIC DNA]</scope>
    <source>
        <strain evidence="11">S1</strain>
    </source>
</reference>
<dbReference type="GO" id="GO:0005737">
    <property type="term" value="C:cytoplasm"/>
    <property type="evidence" value="ECO:0007669"/>
    <property type="project" value="UniProtKB-ARBA"/>
</dbReference>
<evidence type="ECO:0000256" key="4">
    <source>
        <dbReference type="ARBA" id="ARBA00023315"/>
    </source>
</evidence>
<dbReference type="InterPro" id="IPR020617">
    <property type="entry name" value="Thiolase_C"/>
</dbReference>
<evidence type="ECO:0000256" key="2">
    <source>
        <dbReference type="ARBA" id="ARBA00010982"/>
    </source>
</evidence>
<dbReference type="GO" id="GO:0006635">
    <property type="term" value="P:fatty acid beta-oxidation"/>
    <property type="evidence" value="ECO:0007669"/>
    <property type="project" value="TreeGrafter"/>
</dbReference>
<dbReference type="Pfam" id="PF02803">
    <property type="entry name" value="Thiolase_C"/>
    <property type="match status" value="1"/>
</dbReference>
<feature type="active site" description="Acyl-thioester intermediate" evidence="6">
    <location>
        <position position="95"/>
    </location>
</feature>
<protein>
    <recommendedName>
        <fullName evidence="5">acetyl-CoA C-acyltransferase</fullName>
        <ecNumber evidence="5">2.3.1.16</ecNumber>
    </recommendedName>
</protein>
<dbReference type="EC" id="2.3.1.16" evidence="5"/>
<dbReference type="AlphaFoldDB" id="A0A1L1PHH9"/>
<dbReference type="PROSITE" id="PS00737">
    <property type="entry name" value="THIOLASE_2"/>
    <property type="match status" value="1"/>
</dbReference>
<dbReference type="InterPro" id="IPR002155">
    <property type="entry name" value="Thiolase"/>
</dbReference>
<keyword evidence="3 7" id="KW-0808">Transferase</keyword>
<feature type="domain" description="Thiolase C-terminal" evidence="9">
    <location>
        <begin position="279"/>
        <end position="401"/>
    </location>
</feature>
<evidence type="ECO:0000256" key="6">
    <source>
        <dbReference type="PIRSR" id="PIRSR000429-1"/>
    </source>
</evidence>
<dbReference type="GO" id="GO:0003988">
    <property type="term" value="F:acetyl-CoA C-acyltransferase activity"/>
    <property type="evidence" value="ECO:0007669"/>
    <property type="project" value="UniProtKB-EC"/>
</dbReference>
<accession>A0A1L1PHH9</accession>
<dbReference type="Proteomes" id="UP000028878">
    <property type="component" value="Unassembled WGS sequence"/>
</dbReference>
<feature type="active site" description="Proton acceptor" evidence="6">
    <location>
        <position position="388"/>
    </location>
</feature>
<dbReference type="SUPFAM" id="SSF53901">
    <property type="entry name" value="Thiolase-like"/>
    <property type="match status" value="2"/>
</dbReference>
<evidence type="ECO:0000259" key="9">
    <source>
        <dbReference type="Pfam" id="PF02803"/>
    </source>
</evidence>
<evidence type="ECO:0000259" key="8">
    <source>
        <dbReference type="Pfam" id="PF00108"/>
    </source>
</evidence>
<dbReference type="FunFam" id="3.40.47.10:FF:000010">
    <property type="entry name" value="Acetyl-CoA acetyltransferase (Thiolase)"/>
    <property type="match status" value="1"/>
</dbReference>
<name>A0A1L1PHH9_HYDIT</name>
<dbReference type="InterPro" id="IPR020610">
    <property type="entry name" value="Thiolase_AS"/>
</dbReference>
<evidence type="ECO:0000256" key="7">
    <source>
        <dbReference type="RuleBase" id="RU003557"/>
    </source>
</evidence>
<keyword evidence="4 7" id="KW-0012">Acyltransferase</keyword>
<dbReference type="PANTHER" id="PTHR43853:SF21">
    <property type="entry name" value="STEROID 3-KETOACYL-COA THIOLASE"/>
    <property type="match status" value="1"/>
</dbReference>
<dbReference type="InterPro" id="IPR020615">
    <property type="entry name" value="Thiolase_acyl_enz_int_AS"/>
</dbReference>
<dbReference type="GO" id="GO:0010124">
    <property type="term" value="P:phenylacetate catabolic process"/>
    <property type="evidence" value="ECO:0007669"/>
    <property type="project" value="TreeGrafter"/>
</dbReference>
<dbReference type="Gene3D" id="3.40.47.10">
    <property type="match status" value="1"/>
</dbReference>
<evidence type="ECO:0000256" key="1">
    <source>
        <dbReference type="ARBA" id="ARBA00005189"/>
    </source>
</evidence>
<evidence type="ECO:0000313" key="11">
    <source>
        <dbReference type="Proteomes" id="UP000028878"/>
    </source>
</evidence>
<comment type="similarity">
    <text evidence="2 7">Belongs to the thiolase-like superfamily. Thiolase family.</text>
</comment>
<dbReference type="CDD" id="cd00751">
    <property type="entry name" value="thiolase"/>
    <property type="match status" value="1"/>
</dbReference>
<dbReference type="RefSeq" id="WP_009519716.1">
    <property type="nucleotide sequence ID" value="NZ_CCAE010000030.1"/>
</dbReference>
<evidence type="ECO:0000256" key="5">
    <source>
        <dbReference type="ARBA" id="ARBA00024073"/>
    </source>
</evidence>
<dbReference type="PANTHER" id="PTHR43853">
    <property type="entry name" value="3-KETOACYL-COA THIOLASE, PEROXISOMAL"/>
    <property type="match status" value="1"/>
</dbReference>
<comment type="pathway">
    <text evidence="1">Lipid metabolism.</text>
</comment>
<dbReference type="InterPro" id="IPR020613">
    <property type="entry name" value="Thiolase_CS"/>
</dbReference>
<evidence type="ECO:0000256" key="3">
    <source>
        <dbReference type="ARBA" id="ARBA00022679"/>
    </source>
</evidence>
<dbReference type="NCBIfam" id="NF006553">
    <property type="entry name" value="PRK09052.1"/>
    <property type="match status" value="1"/>
</dbReference>
<dbReference type="PROSITE" id="PS00098">
    <property type="entry name" value="THIOLASE_1"/>
    <property type="match status" value="1"/>
</dbReference>
<reference evidence="11" key="2">
    <citation type="submission" date="2014-11" db="EMBL/GenBank/DDBJ databases">
        <title>Draft genome sequence of Hydrogenophaga intermedia S1.</title>
        <authorList>
            <person name="Gan H.M."/>
            <person name="Chew T.H."/>
            <person name="Stolz A."/>
        </authorList>
    </citation>
    <scope>NUCLEOTIDE SEQUENCE [LARGE SCALE GENOMIC DNA]</scope>
    <source>
        <strain evidence="11">S1</strain>
    </source>
</reference>
<dbReference type="InterPro" id="IPR020616">
    <property type="entry name" value="Thiolase_N"/>
</dbReference>
<sequence length="402" mass="42033">MSKQVQDAYIVAATRTPIGRSHKGSFKHLRPDDMLAIALRSALAQAPGLDPKAIEDIICGCAIPEAQQGLNVARIGAILAGLPNSVGGITVNRFCASGLSAVAMAADRIRVGEADVMIAAGTESMSMVPMMGNSPSLSPAIFANTQDVEQYGIAYGMGLTAEKVAQQWKVSRDAQDQFALQSHQRAVIAMKNGEFANEITPVEVTERDVDLETAEVSKTTRTVSLDEGARPDTSLEGLAKLRTVFAARGSVTAGNSSQTSDGAGALILASEAAVKRFGLKPLARFVSYASRGVPPHIMGIGPVEAIPAALKYAGLKQDDMDWIELNEAFAAQSLAVINTLGLDPAKVNPMGGAIALGHPLGATGAIRSATVVHALQRHQKKYGMVTMCVGMGQGAAGIFERV</sequence>
<dbReference type="InterPro" id="IPR050215">
    <property type="entry name" value="Thiolase-like_sf_Thiolase"/>
</dbReference>
<dbReference type="InterPro" id="IPR016039">
    <property type="entry name" value="Thiolase-like"/>
</dbReference>
<keyword evidence="11" id="KW-1185">Reference proteome</keyword>
<dbReference type="Pfam" id="PF00108">
    <property type="entry name" value="Thiolase_N"/>
    <property type="match status" value="1"/>
</dbReference>
<proteinExistence type="inferred from homology"/>
<organism evidence="10 11">
    <name type="scientific">Hydrogenophaga intermedia</name>
    <dbReference type="NCBI Taxonomy" id="65786"/>
    <lineage>
        <taxon>Bacteria</taxon>
        <taxon>Pseudomonadati</taxon>
        <taxon>Pseudomonadota</taxon>
        <taxon>Betaproteobacteria</taxon>
        <taxon>Burkholderiales</taxon>
        <taxon>Comamonadaceae</taxon>
        <taxon>Hydrogenophaga</taxon>
    </lineage>
</organism>
<dbReference type="NCBIfam" id="TIGR01930">
    <property type="entry name" value="AcCoA-C-Actrans"/>
    <property type="match status" value="1"/>
</dbReference>
<feature type="domain" description="Thiolase N-terminal" evidence="8">
    <location>
        <begin position="9"/>
        <end position="271"/>
    </location>
</feature>
<dbReference type="EMBL" id="CCAE010000030">
    <property type="protein sequence ID" value="CDN88850.1"/>
    <property type="molecule type" value="Genomic_DNA"/>
</dbReference>
<feature type="active site" description="Proton acceptor" evidence="6">
    <location>
        <position position="358"/>
    </location>
</feature>
<gene>
    <name evidence="10" type="ORF">BN948_03286</name>
</gene>
<evidence type="ECO:0000313" key="10">
    <source>
        <dbReference type="EMBL" id="CDN88850.1"/>
    </source>
</evidence>
<dbReference type="PROSITE" id="PS00099">
    <property type="entry name" value="THIOLASE_3"/>
    <property type="match status" value="1"/>
</dbReference>